<accession>A0A0L0FHS6</accession>
<dbReference type="EMBL" id="KQ243145">
    <property type="protein sequence ID" value="KNC76339.1"/>
    <property type="molecule type" value="Genomic_DNA"/>
</dbReference>
<evidence type="ECO:0000256" key="1">
    <source>
        <dbReference type="SAM" id="MobiDB-lite"/>
    </source>
</evidence>
<evidence type="ECO:0000313" key="3">
    <source>
        <dbReference type="Proteomes" id="UP000054560"/>
    </source>
</evidence>
<dbReference type="GeneID" id="25911660"/>
<reference evidence="2 3" key="1">
    <citation type="submission" date="2011-02" db="EMBL/GenBank/DDBJ databases">
        <title>The Genome Sequence of Sphaeroforma arctica JP610.</title>
        <authorList>
            <consortium name="The Broad Institute Genome Sequencing Platform"/>
            <person name="Russ C."/>
            <person name="Cuomo C."/>
            <person name="Young S.K."/>
            <person name="Zeng Q."/>
            <person name="Gargeya S."/>
            <person name="Alvarado L."/>
            <person name="Berlin A."/>
            <person name="Chapman S.B."/>
            <person name="Chen Z."/>
            <person name="Freedman E."/>
            <person name="Gellesch M."/>
            <person name="Goldberg J."/>
            <person name="Griggs A."/>
            <person name="Gujja S."/>
            <person name="Heilman E."/>
            <person name="Heiman D."/>
            <person name="Howarth C."/>
            <person name="Mehta T."/>
            <person name="Neiman D."/>
            <person name="Pearson M."/>
            <person name="Roberts A."/>
            <person name="Saif S."/>
            <person name="Shea T."/>
            <person name="Shenoy N."/>
            <person name="Sisk P."/>
            <person name="Stolte C."/>
            <person name="Sykes S."/>
            <person name="White J."/>
            <person name="Yandava C."/>
            <person name="Burger G."/>
            <person name="Gray M.W."/>
            <person name="Holland P.W.H."/>
            <person name="King N."/>
            <person name="Lang F.B.F."/>
            <person name="Roger A.J."/>
            <person name="Ruiz-Trillo I."/>
            <person name="Haas B."/>
            <person name="Nusbaum C."/>
            <person name="Birren B."/>
        </authorList>
    </citation>
    <scope>NUCLEOTIDE SEQUENCE [LARGE SCALE GENOMIC DNA]</scope>
    <source>
        <strain evidence="2 3">JP610</strain>
    </source>
</reference>
<dbReference type="Proteomes" id="UP000054560">
    <property type="component" value="Unassembled WGS sequence"/>
</dbReference>
<name>A0A0L0FHS6_9EUKA</name>
<dbReference type="AlphaFoldDB" id="A0A0L0FHS6"/>
<evidence type="ECO:0000313" key="2">
    <source>
        <dbReference type="EMBL" id="KNC76339.1"/>
    </source>
</evidence>
<dbReference type="RefSeq" id="XP_014150241.1">
    <property type="nucleotide sequence ID" value="XM_014294766.1"/>
</dbReference>
<keyword evidence="3" id="KW-1185">Reference proteome</keyword>
<protein>
    <submittedName>
        <fullName evidence="2">Uncharacterized protein</fullName>
    </submittedName>
</protein>
<feature type="region of interest" description="Disordered" evidence="1">
    <location>
        <begin position="108"/>
        <end position="139"/>
    </location>
</feature>
<organism evidence="2 3">
    <name type="scientific">Sphaeroforma arctica JP610</name>
    <dbReference type="NCBI Taxonomy" id="667725"/>
    <lineage>
        <taxon>Eukaryota</taxon>
        <taxon>Ichthyosporea</taxon>
        <taxon>Ichthyophonida</taxon>
        <taxon>Sphaeroforma</taxon>
    </lineage>
</organism>
<gene>
    <name evidence="2" type="ORF">SARC_11156</name>
</gene>
<sequence>MYTPYLIRNPVRDTEVVGKRDPGVRKESPLQGHNSIHSKYSYLLFNTTSGEASLKPFNWKLVGTIVTYDKREHSVIDETANSGTVHKNTELPRKIRDSYLAHLQRRLSANTEKDNKHNGLRTPKGGVSEGLHNSDKLPQKHVNINDQKTSMVTIIFPPLQSAATGAVLQKALVMPQA</sequence>
<proteinExistence type="predicted"/>